<organism evidence="2 3">
    <name type="scientific">Punica granatum</name>
    <name type="common">Pomegranate</name>
    <dbReference type="NCBI Taxonomy" id="22663"/>
    <lineage>
        <taxon>Eukaryota</taxon>
        <taxon>Viridiplantae</taxon>
        <taxon>Streptophyta</taxon>
        <taxon>Embryophyta</taxon>
        <taxon>Tracheophyta</taxon>
        <taxon>Spermatophyta</taxon>
        <taxon>Magnoliopsida</taxon>
        <taxon>eudicotyledons</taxon>
        <taxon>Gunneridae</taxon>
        <taxon>Pentapetalae</taxon>
        <taxon>rosids</taxon>
        <taxon>malvids</taxon>
        <taxon>Myrtales</taxon>
        <taxon>Lythraceae</taxon>
        <taxon>Punica</taxon>
    </lineage>
</organism>
<sequence>MHSIPRNDLETAKEVTLDSGRVRKHSADPQRDEPSGLPDPTRVTATIINARANMSTCTNKAFIGATKDGIDSCDNKMNKTRESTHFEAGERFPGPIRPKEALGHTIPRRVVSFHGSCESGKISPTPIRASSLYTIIFHMINGCARLIGPRTVTNSSRGRVRVVRNPLNVMAQLADVVRRNGASRGSVCTARGSRDPTLFTAGT</sequence>
<accession>A0A2I0JBT7</accession>
<keyword evidence="3" id="KW-1185">Reference proteome</keyword>
<comment type="caution">
    <text evidence="2">The sequence shown here is derived from an EMBL/GenBank/DDBJ whole genome shotgun (WGS) entry which is preliminary data.</text>
</comment>
<dbReference type="EMBL" id="PGOL01001859">
    <property type="protein sequence ID" value="PKI53390.1"/>
    <property type="molecule type" value="Genomic_DNA"/>
</dbReference>
<gene>
    <name evidence="2" type="ORF">CRG98_026230</name>
</gene>
<evidence type="ECO:0000313" key="2">
    <source>
        <dbReference type="EMBL" id="PKI53390.1"/>
    </source>
</evidence>
<feature type="compositionally biased region" description="Basic and acidic residues" evidence="1">
    <location>
        <begin position="25"/>
        <end position="34"/>
    </location>
</feature>
<evidence type="ECO:0000256" key="1">
    <source>
        <dbReference type="SAM" id="MobiDB-lite"/>
    </source>
</evidence>
<proteinExistence type="predicted"/>
<evidence type="ECO:0000313" key="3">
    <source>
        <dbReference type="Proteomes" id="UP000233551"/>
    </source>
</evidence>
<feature type="compositionally biased region" description="Basic and acidic residues" evidence="1">
    <location>
        <begin position="1"/>
        <end position="16"/>
    </location>
</feature>
<dbReference type="AlphaFoldDB" id="A0A2I0JBT7"/>
<protein>
    <submittedName>
        <fullName evidence="2">Uncharacterized protein</fullName>
    </submittedName>
</protein>
<name>A0A2I0JBT7_PUNGR</name>
<dbReference type="Proteomes" id="UP000233551">
    <property type="component" value="Unassembled WGS sequence"/>
</dbReference>
<reference evidence="2 3" key="1">
    <citation type="submission" date="2017-11" db="EMBL/GenBank/DDBJ databases">
        <title>De-novo sequencing of pomegranate (Punica granatum L.) genome.</title>
        <authorList>
            <person name="Akparov Z."/>
            <person name="Amiraslanov A."/>
            <person name="Hajiyeva S."/>
            <person name="Abbasov M."/>
            <person name="Kaur K."/>
            <person name="Hamwieh A."/>
            <person name="Solovyev V."/>
            <person name="Salamov A."/>
            <person name="Braich B."/>
            <person name="Kosarev P."/>
            <person name="Mahmoud A."/>
            <person name="Hajiyev E."/>
            <person name="Babayeva S."/>
            <person name="Izzatullayeva V."/>
            <person name="Mammadov A."/>
            <person name="Mammadov A."/>
            <person name="Sharifova S."/>
            <person name="Ojaghi J."/>
            <person name="Eynullazada K."/>
            <person name="Bayramov B."/>
            <person name="Abdulazimova A."/>
            <person name="Shahmuradov I."/>
        </authorList>
    </citation>
    <scope>NUCLEOTIDE SEQUENCE [LARGE SCALE GENOMIC DNA]</scope>
    <source>
        <strain evidence="3">cv. AG2017</strain>
        <tissue evidence="2">Leaf</tissue>
    </source>
</reference>
<feature type="region of interest" description="Disordered" evidence="1">
    <location>
        <begin position="1"/>
        <end position="41"/>
    </location>
</feature>